<sequence>MSAPASSTNPSSINDKESKRVWRLLRTTYKYNRPDLHDDMNEARDAEFYVENAVDTEWAKTNYESVLSAIYDKHAKHQGWPPRAASASGGTGTATEGAASTGAPGTAESDSNLATAADTALTEGGQ</sequence>
<dbReference type="Proteomes" id="UP000092666">
    <property type="component" value="Unassembled WGS sequence"/>
</dbReference>
<reference evidence="3" key="2">
    <citation type="submission" date="2013-12" db="EMBL/GenBank/DDBJ databases">
        <title>Evolution of pathogenesis and genome organization in the Tremellales.</title>
        <authorList>
            <person name="Cuomo C."/>
            <person name="Litvintseva A."/>
            <person name="Heitman J."/>
            <person name="Chen Y."/>
            <person name="Sun S."/>
            <person name="Springer D."/>
            <person name="Dromer F."/>
            <person name="Young S."/>
            <person name="Zeng Q."/>
            <person name="Chapman S."/>
            <person name="Gujja S."/>
            <person name="Saif S."/>
            <person name="Birren B."/>
        </authorList>
    </citation>
    <scope>NUCLEOTIDE SEQUENCE [LARGE SCALE GENOMIC DNA]</scope>
    <source>
        <strain evidence="3">BCC8398</strain>
    </source>
</reference>
<gene>
    <name evidence="2" type="ORF">I316_00075</name>
</gene>
<feature type="region of interest" description="Disordered" evidence="1">
    <location>
        <begin position="75"/>
        <end position="126"/>
    </location>
</feature>
<reference evidence="2 3" key="1">
    <citation type="submission" date="2013-07" db="EMBL/GenBank/DDBJ databases">
        <title>The Genome Sequence of Cryptococcus heveanensis BCC8398.</title>
        <authorList>
            <consortium name="The Broad Institute Genome Sequencing Platform"/>
            <person name="Cuomo C."/>
            <person name="Litvintseva A."/>
            <person name="Chen Y."/>
            <person name="Heitman J."/>
            <person name="Sun S."/>
            <person name="Springer D."/>
            <person name="Dromer F."/>
            <person name="Young S.K."/>
            <person name="Zeng Q."/>
            <person name="Gargeya S."/>
            <person name="Fitzgerald M."/>
            <person name="Abouelleil A."/>
            <person name="Alvarado L."/>
            <person name="Berlin A.M."/>
            <person name="Chapman S.B."/>
            <person name="Dewar J."/>
            <person name="Goldberg J."/>
            <person name="Griggs A."/>
            <person name="Gujja S."/>
            <person name="Hansen M."/>
            <person name="Howarth C."/>
            <person name="Imamovic A."/>
            <person name="Larimer J."/>
            <person name="McCowan C."/>
            <person name="Murphy C."/>
            <person name="Pearson M."/>
            <person name="Priest M."/>
            <person name="Roberts A."/>
            <person name="Saif S."/>
            <person name="Shea T."/>
            <person name="Sykes S."/>
            <person name="Wortman J."/>
            <person name="Nusbaum C."/>
            <person name="Birren B."/>
        </authorList>
    </citation>
    <scope>NUCLEOTIDE SEQUENCE [LARGE SCALE GENOMIC DNA]</scope>
    <source>
        <strain evidence="2 3">BCC8398</strain>
    </source>
</reference>
<evidence type="ECO:0000313" key="2">
    <source>
        <dbReference type="EMBL" id="OCF37851.1"/>
    </source>
</evidence>
<evidence type="ECO:0000256" key="1">
    <source>
        <dbReference type="SAM" id="MobiDB-lite"/>
    </source>
</evidence>
<dbReference type="EMBL" id="KI669492">
    <property type="protein sequence ID" value="OCF37851.1"/>
    <property type="molecule type" value="Genomic_DNA"/>
</dbReference>
<dbReference type="AlphaFoldDB" id="A0A1B9H3J6"/>
<name>A0A1B9H3J6_9TREE</name>
<protein>
    <submittedName>
        <fullName evidence="2">Uncharacterized protein</fullName>
    </submittedName>
</protein>
<feature type="compositionally biased region" description="Low complexity" evidence="1">
    <location>
        <begin position="84"/>
        <end position="109"/>
    </location>
</feature>
<organism evidence="2 3">
    <name type="scientific">Kwoniella heveanensis BCC8398</name>
    <dbReference type="NCBI Taxonomy" id="1296120"/>
    <lineage>
        <taxon>Eukaryota</taxon>
        <taxon>Fungi</taxon>
        <taxon>Dikarya</taxon>
        <taxon>Basidiomycota</taxon>
        <taxon>Agaricomycotina</taxon>
        <taxon>Tremellomycetes</taxon>
        <taxon>Tremellales</taxon>
        <taxon>Cryptococcaceae</taxon>
        <taxon>Kwoniella</taxon>
    </lineage>
</organism>
<proteinExistence type="predicted"/>
<accession>A0A1B9H3J6</accession>
<evidence type="ECO:0000313" key="3">
    <source>
        <dbReference type="Proteomes" id="UP000092666"/>
    </source>
</evidence>
<keyword evidence="3" id="KW-1185">Reference proteome</keyword>